<dbReference type="Pfam" id="PF00702">
    <property type="entry name" value="Hydrolase"/>
    <property type="match status" value="1"/>
</dbReference>
<proteinExistence type="predicted"/>
<dbReference type="PRINTS" id="PR00413">
    <property type="entry name" value="HADHALOGNASE"/>
</dbReference>
<accession>A0ABU8RNC8</accession>
<dbReference type="SFLD" id="SFLDS00003">
    <property type="entry name" value="Haloacid_Dehalogenase"/>
    <property type="match status" value="1"/>
</dbReference>
<dbReference type="Gene3D" id="3.40.50.1000">
    <property type="entry name" value="HAD superfamily/HAD-like"/>
    <property type="match status" value="1"/>
</dbReference>
<dbReference type="RefSeq" id="WP_339575941.1">
    <property type="nucleotide sequence ID" value="NZ_JBBIAA010000026.1"/>
</dbReference>
<dbReference type="NCBIfam" id="TIGR01549">
    <property type="entry name" value="HAD-SF-IA-v1"/>
    <property type="match status" value="1"/>
</dbReference>
<evidence type="ECO:0000313" key="5">
    <source>
        <dbReference type="Proteomes" id="UP001387100"/>
    </source>
</evidence>
<evidence type="ECO:0000256" key="1">
    <source>
        <dbReference type="ARBA" id="ARBA00001946"/>
    </source>
</evidence>
<protein>
    <submittedName>
        <fullName evidence="4">HAD family hydrolase</fullName>
        <ecNumber evidence="4">3.1.3.-</ecNumber>
    </submittedName>
</protein>
<dbReference type="PANTHER" id="PTHR46470:SF4">
    <property type="entry name" value="5-AMINO-6-(5-PHOSPHO-D-RIBITYLAMINO)URACIL PHOSPHATASE YIGB"/>
    <property type="match status" value="1"/>
</dbReference>
<evidence type="ECO:0000256" key="2">
    <source>
        <dbReference type="ARBA" id="ARBA00022801"/>
    </source>
</evidence>
<gene>
    <name evidence="4" type="ORF">WDZ17_14775</name>
</gene>
<dbReference type="InterPro" id="IPR006439">
    <property type="entry name" value="HAD-SF_hydro_IA"/>
</dbReference>
<dbReference type="EC" id="3.1.3.-" evidence="4"/>
<dbReference type="EMBL" id="JBBIAA010000026">
    <property type="protein sequence ID" value="MEJ5946559.1"/>
    <property type="molecule type" value="Genomic_DNA"/>
</dbReference>
<dbReference type="SUPFAM" id="SSF56784">
    <property type="entry name" value="HAD-like"/>
    <property type="match status" value="1"/>
</dbReference>
<evidence type="ECO:0000313" key="4">
    <source>
        <dbReference type="EMBL" id="MEJ5946559.1"/>
    </source>
</evidence>
<dbReference type="SFLD" id="SFLDG01129">
    <property type="entry name" value="C1.5:_HAD__Beta-PGM__Phosphata"/>
    <property type="match status" value="1"/>
</dbReference>
<dbReference type="GO" id="GO:0016787">
    <property type="term" value="F:hydrolase activity"/>
    <property type="evidence" value="ECO:0007669"/>
    <property type="project" value="UniProtKB-KW"/>
</dbReference>
<reference evidence="4 5" key="1">
    <citation type="journal article" date="2017" name="Int. J. Syst. Evol. Microbiol.">
        <title>Pseudokineococcus basanitobsidens sp. nov., isolated from volcanic rock.</title>
        <authorList>
            <person name="Lee D.W."/>
            <person name="Park M.Y."/>
            <person name="Kim J.J."/>
            <person name="Kim B.S."/>
        </authorList>
    </citation>
    <scope>NUCLEOTIDE SEQUENCE [LARGE SCALE GENOMIC DNA]</scope>
    <source>
        <strain evidence="4 5">DSM 103726</strain>
    </source>
</reference>
<dbReference type="PANTHER" id="PTHR46470">
    <property type="entry name" value="N-ACYLNEURAMINATE-9-PHOSPHATASE"/>
    <property type="match status" value="1"/>
</dbReference>
<name>A0ABU8RNC8_9ACTN</name>
<sequence length="234" mass="24848">MVLAAVAFDLDGTLFDHQAAARQGLRAWATDLGATWDEELATAWTTAEARHFTAWRDGHISFAEQRRRRLRDVLPLIGHPVGDDEELDAVFEGYLAAYQRAWCGYPDVNPALEQLQQAGLATAVLTNGNTAQQKDKLAHIGLLGRVGPVLTSEALGVAKPAPGAFHALCDHLSLPGRVTPQQVLYVGDDHAVDVVGAATAGLHVVHLDRVSAGTPSGASRIETLADLAAVAEAL</sequence>
<keyword evidence="3" id="KW-0460">Magnesium</keyword>
<dbReference type="InterPro" id="IPR051400">
    <property type="entry name" value="HAD-like_hydrolase"/>
</dbReference>
<keyword evidence="2 4" id="KW-0378">Hydrolase</keyword>
<keyword evidence="5" id="KW-1185">Reference proteome</keyword>
<dbReference type="InterPro" id="IPR023214">
    <property type="entry name" value="HAD_sf"/>
</dbReference>
<evidence type="ECO:0000256" key="3">
    <source>
        <dbReference type="ARBA" id="ARBA00022842"/>
    </source>
</evidence>
<dbReference type="Gene3D" id="1.20.120.1600">
    <property type="match status" value="1"/>
</dbReference>
<dbReference type="Proteomes" id="UP001387100">
    <property type="component" value="Unassembled WGS sequence"/>
</dbReference>
<organism evidence="4 5">
    <name type="scientific">Pseudokineococcus basanitobsidens</name>
    <dbReference type="NCBI Taxonomy" id="1926649"/>
    <lineage>
        <taxon>Bacteria</taxon>
        <taxon>Bacillati</taxon>
        <taxon>Actinomycetota</taxon>
        <taxon>Actinomycetes</taxon>
        <taxon>Kineosporiales</taxon>
        <taxon>Kineosporiaceae</taxon>
        <taxon>Pseudokineococcus</taxon>
    </lineage>
</organism>
<comment type="caution">
    <text evidence="4">The sequence shown here is derived from an EMBL/GenBank/DDBJ whole genome shotgun (WGS) entry which is preliminary data.</text>
</comment>
<comment type="cofactor">
    <cofactor evidence="1">
        <name>Mg(2+)</name>
        <dbReference type="ChEBI" id="CHEBI:18420"/>
    </cofactor>
</comment>
<dbReference type="InterPro" id="IPR036412">
    <property type="entry name" value="HAD-like_sf"/>
</dbReference>